<sequence>MDREEKLKLIKQITPSISMKTINKICDYSIYRRSVDMIGFSELLKDYIVQQKRECIAYLVDEYEMELRNTRSRSYQ</sequence>
<evidence type="ECO:0000313" key="2">
    <source>
        <dbReference type="Proteomes" id="UP000823201"/>
    </source>
</evidence>
<reference evidence="1 2" key="1">
    <citation type="submission" date="2021-01" db="EMBL/GenBank/DDBJ databases">
        <title>Genomic Encyclopedia of Type Strains, Phase IV (KMG-IV): sequencing the most valuable type-strain genomes for metagenomic binning, comparative biology and taxonomic classification.</title>
        <authorList>
            <person name="Goeker M."/>
        </authorList>
    </citation>
    <scope>NUCLEOTIDE SEQUENCE [LARGE SCALE GENOMIC DNA]</scope>
    <source>
        <strain evidence="1 2">DSM 100968</strain>
    </source>
</reference>
<dbReference type="RefSeq" id="WP_205006968.1">
    <property type="nucleotide sequence ID" value="NZ_CBCRXA010000011.1"/>
</dbReference>
<dbReference type="Proteomes" id="UP000823201">
    <property type="component" value="Unassembled WGS sequence"/>
</dbReference>
<evidence type="ECO:0000313" key="1">
    <source>
        <dbReference type="EMBL" id="MBM7658405.1"/>
    </source>
</evidence>
<dbReference type="EMBL" id="JAFBEV010000016">
    <property type="protein sequence ID" value="MBM7658405.1"/>
    <property type="molecule type" value="Genomic_DNA"/>
</dbReference>
<protein>
    <submittedName>
        <fullName evidence="1">Uncharacterized protein</fullName>
    </submittedName>
</protein>
<keyword evidence="2" id="KW-1185">Reference proteome</keyword>
<name>A0ABS2Q9G4_9BACL</name>
<proteinExistence type="predicted"/>
<gene>
    <name evidence="1" type="ORF">JOC27_001858</name>
</gene>
<comment type="caution">
    <text evidence="1">The sequence shown here is derived from an EMBL/GenBank/DDBJ whole genome shotgun (WGS) entry which is preliminary data.</text>
</comment>
<organism evidence="1 2">
    <name type="scientific">Sporolactobacillus spathodeae</name>
    <dbReference type="NCBI Taxonomy" id="1465502"/>
    <lineage>
        <taxon>Bacteria</taxon>
        <taxon>Bacillati</taxon>
        <taxon>Bacillota</taxon>
        <taxon>Bacilli</taxon>
        <taxon>Bacillales</taxon>
        <taxon>Sporolactobacillaceae</taxon>
        <taxon>Sporolactobacillus</taxon>
    </lineage>
</organism>
<accession>A0ABS2Q9G4</accession>